<dbReference type="PIRSF" id="PIRSF001589">
    <property type="entry name" value="Asn_synthetase_glu-h"/>
    <property type="match status" value="1"/>
</dbReference>
<dbReference type="Gene3D" id="3.40.50.620">
    <property type="entry name" value="HUPs"/>
    <property type="match status" value="1"/>
</dbReference>
<dbReference type="InterPro" id="IPR001962">
    <property type="entry name" value="Asn_synthase"/>
</dbReference>
<dbReference type="PANTHER" id="PTHR43284:SF1">
    <property type="entry name" value="ASPARAGINE SYNTHETASE"/>
    <property type="match status" value="1"/>
</dbReference>
<accession>A0A381XB02</accession>
<organism evidence="6">
    <name type="scientific">marine metagenome</name>
    <dbReference type="NCBI Taxonomy" id="408172"/>
    <lineage>
        <taxon>unclassified sequences</taxon>
        <taxon>metagenomes</taxon>
        <taxon>ecological metagenomes</taxon>
    </lineage>
</organism>
<dbReference type="InterPro" id="IPR051786">
    <property type="entry name" value="ASN_synthetase/amidase"/>
</dbReference>
<evidence type="ECO:0000259" key="5">
    <source>
        <dbReference type="PROSITE" id="PS51278"/>
    </source>
</evidence>
<dbReference type="Pfam" id="PF13537">
    <property type="entry name" value="GATase_7"/>
    <property type="match status" value="1"/>
</dbReference>
<dbReference type="InterPro" id="IPR017932">
    <property type="entry name" value="GATase_2_dom"/>
</dbReference>
<proteinExistence type="inferred from homology"/>
<protein>
    <recommendedName>
        <fullName evidence="5">Glutamine amidotransferase type-2 domain-containing protein</fullName>
    </recommendedName>
</protein>
<dbReference type="EMBL" id="UINC01014487">
    <property type="protein sequence ID" value="SVA61752.1"/>
    <property type="molecule type" value="Genomic_DNA"/>
</dbReference>
<dbReference type="NCBIfam" id="TIGR01536">
    <property type="entry name" value="asn_synth_AEB"/>
    <property type="match status" value="1"/>
</dbReference>
<dbReference type="GO" id="GO:0004066">
    <property type="term" value="F:asparagine synthase (glutamine-hydrolyzing) activity"/>
    <property type="evidence" value="ECO:0007669"/>
    <property type="project" value="InterPro"/>
</dbReference>
<dbReference type="GO" id="GO:0006529">
    <property type="term" value="P:asparagine biosynthetic process"/>
    <property type="evidence" value="ECO:0007669"/>
    <property type="project" value="InterPro"/>
</dbReference>
<evidence type="ECO:0000313" key="6">
    <source>
        <dbReference type="EMBL" id="SVA61752.1"/>
    </source>
</evidence>
<dbReference type="InterPro" id="IPR014729">
    <property type="entry name" value="Rossmann-like_a/b/a_fold"/>
</dbReference>
<dbReference type="GO" id="GO:0005829">
    <property type="term" value="C:cytosol"/>
    <property type="evidence" value="ECO:0007669"/>
    <property type="project" value="TreeGrafter"/>
</dbReference>
<dbReference type="PANTHER" id="PTHR43284">
    <property type="entry name" value="ASPARAGINE SYNTHETASE (GLUTAMINE-HYDROLYZING)"/>
    <property type="match status" value="1"/>
</dbReference>
<dbReference type="AlphaFoldDB" id="A0A381XB02"/>
<feature type="domain" description="Glutamine amidotransferase type-2" evidence="5">
    <location>
        <begin position="2"/>
        <end position="210"/>
    </location>
</feature>
<sequence>MCGICGFTGNGDQSILETMMEAMAYRGPDAAGSWNDEEGVYLGHRRLSIVDIADGHQPMLTEDASLVLVFNGEIYNHRELRRDLESHGFVFRTDHSDTEVLLHGYRKWGRSVVDRLNGMWAFALLDRTRGELWLSRDRFGKKPLYYARRHGEFYFSSELVSLCHHPAIRSEINPTSLVSYFAHGYVPAPGSMVSGVEKLPAGHNLVYNLTDHSTVLERYWRFEFAPQMNWVNRPQALSEILIEKLYAAVSTRMQADVPVAVFLSGGIDSSSVASLAMTASKSKNVKTYSIGFEDKSFDETAYSSDMAAVLGTDHTNEQLTMAGCLELLDDVYTHLDEPMADSSLIPSFFVCRLARNQATVALGGDGADELFAGYDPFKALGPARLYSRFVPKSVHGAITNLTGKIPVSHRNMSLDFKLKKFLSGLGYEPRIRNPVWLGTLPPGHLSRLFGNPMDPEIVYAEAIAAWEASGAENDIDRTLQFYMEMYLQNNILTKMDRAGMLNSLEVRSPFLDIDLVNLVRTIPAELKFDGRETKYILKKALAKVLPVEILYRRKKGFGIPIGQWFKEGSLSINPDALDGLVDTDFVKRIYSEHMNGQADWRSFLWAHFVLERWMQQPLFTSGS</sequence>
<dbReference type="Gene3D" id="3.60.20.10">
    <property type="entry name" value="Glutamine Phosphoribosylpyrophosphate, subunit 1, domain 1"/>
    <property type="match status" value="1"/>
</dbReference>
<dbReference type="GO" id="GO:0005524">
    <property type="term" value="F:ATP binding"/>
    <property type="evidence" value="ECO:0007669"/>
    <property type="project" value="UniProtKB-KW"/>
</dbReference>
<name>A0A381XB02_9ZZZZ</name>
<dbReference type="CDD" id="cd00712">
    <property type="entry name" value="AsnB"/>
    <property type="match status" value="1"/>
</dbReference>
<keyword evidence="4" id="KW-0315">Glutamine amidotransferase</keyword>
<dbReference type="InterPro" id="IPR006426">
    <property type="entry name" value="Asn_synth_AEB"/>
</dbReference>
<evidence type="ECO:0000256" key="3">
    <source>
        <dbReference type="ARBA" id="ARBA00022840"/>
    </source>
</evidence>
<dbReference type="PROSITE" id="PS51278">
    <property type="entry name" value="GATASE_TYPE_2"/>
    <property type="match status" value="1"/>
</dbReference>
<dbReference type="SUPFAM" id="SSF52402">
    <property type="entry name" value="Adenine nucleotide alpha hydrolases-like"/>
    <property type="match status" value="1"/>
</dbReference>
<gene>
    <name evidence="6" type="ORF">METZ01_LOCUS114606</name>
</gene>
<dbReference type="Pfam" id="PF00733">
    <property type="entry name" value="Asn_synthase"/>
    <property type="match status" value="1"/>
</dbReference>
<keyword evidence="2" id="KW-0547">Nucleotide-binding</keyword>
<reference evidence="6" key="1">
    <citation type="submission" date="2018-05" db="EMBL/GenBank/DDBJ databases">
        <authorList>
            <person name="Lanie J.A."/>
            <person name="Ng W.-L."/>
            <person name="Kazmierczak K.M."/>
            <person name="Andrzejewski T.M."/>
            <person name="Davidsen T.M."/>
            <person name="Wayne K.J."/>
            <person name="Tettelin H."/>
            <person name="Glass J.I."/>
            <person name="Rusch D."/>
            <person name="Podicherti R."/>
            <person name="Tsui H.-C.T."/>
            <person name="Winkler M.E."/>
        </authorList>
    </citation>
    <scope>NUCLEOTIDE SEQUENCE</scope>
</reference>
<evidence type="ECO:0000256" key="4">
    <source>
        <dbReference type="ARBA" id="ARBA00022962"/>
    </source>
</evidence>
<dbReference type="CDD" id="cd01991">
    <property type="entry name" value="Asn_synthase_B_C"/>
    <property type="match status" value="1"/>
</dbReference>
<evidence type="ECO:0000256" key="1">
    <source>
        <dbReference type="ARBA" id="ARBA00005752"/>
    </source>
</evidence>
<evidence type="ECO:0000256" key="2">
    <source>
        <dbReference type="ARBA" id="ARBA00022741"/>
    </source>
</evidence>
<comment type="similarity">
    <text evidence="1">Belongs to the asparagine synthetase family.</text>
</comment>
<dbReference type="SUPFAM" id="SSF56235">
    <property type="entry name" value="N-terminal nucleophile aminohydrolases (Ntn hydrolases)"/>
    <property type="match status" value="1"/>
</dbReference>
<dbReference type="InterPro" id="IPR033738">
    <property type="entry name" value="AsnB_N"/>
</dbReference>
<keyword evidence="3" id="KW-0067">ATP-binding</keyword>
<dbReference type="InterPro" id="IPR029055">
    <property type="entry name" value="Ntn_hydrolases_N"/>
</dbReference>